<evidence type="ECO:0000313" key="2">
    <source>
        <dbReference type="EMBL" id="OGM93867.1"/>
    </source>
</evidence>
<name>A0A1F8DZC4_9BACT</name>
<dbReference type="InterPro" id="IPR001509">
    <property type="entry name" value="Epimerase_deHydtase"/>
</dbReference>
<organism evidence="2 3">
    <name type="scientific">Candidatus Wolfebacteria bacterium RIFOXYD1_FULL_48_65</name>
    <dbReference type="NCBI Taxonomy" id="1802561"/>
    <lineage>
        <taxon>Bacteria</taxon>
        <taxon>Candidatus Wolfeibacteriota</taxon>
    </lineage>
</organism>
<comment type="caution">
    <text evidence="2">The sequence shown here is derived from an EMBL/GenBank/DDBJ whole genome shotgun (WGS) entry which is preliminary data.</text>
</comment>
<accession>A0A1F8DZC4</accession>
<protein>
    <recommendedName>
        <fullName evidence="1">NAD-dependent epimerase/dehydratase domain-containing protein</fullName>
    </recommendedName>
</protein>
<dbReference type="Gene3D" id="3.40.50.720">
    <property type="entry name" value="NAD(P)-binding Rossmann-like Domain"/>
    <property type="match status" value="1"/>
</dbReference>
<evidence type="ECO:0000313" key="3">
    <source>
        <dbReference type="Proteomes" id="UP000179057"/>
    </source>
</evidence>
<feature type="domain" description="NAD-dependent epimerase/dehydratase" evidence="1">
    <location>
        <begin position="6"/>
        <end position="227"/>
    </location>
</feature>
<proteinExistence type="predicted"/>
<gene>
    <name evidence="2" type="ORF">A2610_00410</name>
</gene>
<dbReference type="AlphaFoldDB" id="A0A1F8DZC4"/>
<dbReference type="SUPFAM" id="SSF51735">
    <property type="entry name" value="NAD(P)-binding Rossmann-fold domains"/>
    <property type="match status" value="1"/>
</dbReference>
<dbReference type="InterPro" id="IPR036291">
    <property type="entry name" value="NAD(P)-bd_dom_sf"/>
</dbReference>
<dbReference type="Proteomes" id="UP000179057">
    <property type="component" value="Unassembled WGS sequence"/>
</dbReference>
<evidence type="ECO:0000259" key="1">
    <source>
        <dbReference type="Pfam" id="PF01370"/>
    </source>
</evidence>
<dbReference type="EMBL" id="MGIV01000019">
    <property type="protein sequence ID" value="OGM93867.1"/>
    <property type="molecule type" value="Genomic_DNA"/>
</dbReference>
<reference evidence="2 3" key="1">
    <citation type="journal article" date="2016" name="Nat. Commun.">
        <title>Thousands of microbial genomes shed light on interconnected biogeochemical processes in an aquifer system.</title>
        <authorList>
            <person name="Anantharaman K."/>
            <person name="Brown C.T."/>
            <person name="Hug L.A."/>
            <person name="Sharon I."/>
            <person name="Castelle C.J."/>
            <person name="Probst A.J."/>
            <person name="Thomas B.C."/>
            <person name="Singh A."/>
            <person name="Wilkins M.J."/>
            <person name="Karaoz U."/>
            <person name="Brodie E.L."/>
            <person name="Williams K.H."/>
            <person name="Hubbard S.S."/>
            <person name="Banfield J.F."/>
        </authorList>
    </citation>
    <scope>NUCLEOTIDE SEQUENCE [LARGE SCALE GENOMIC DNA]</scope>
</reference>
<sequence length="315" mass="35242">MNKQRIAVLGATSHIAKGLIYNFLQKGNFELHLYARSSEKVREFMKSIGQDNNNKCIVHGQRDDLLSAPYDVVINCVGVGTATKLQGDYSKYFTVTEEYDNLVLDYLRNGHPDTLYVSFSSGAVYGGEFSLPAQEDTTNCVQVNHIEPKDYYGIVRLNAEVKHRSLKDLNIIDLRLFAYFSRFIDLADGYFITDIVNSVLHNTPLATDDSDFMRDFAHPADLFSLVSKCIAIKKLNMAVDVLSAAPVKKNEILAYFSQAYGLQYAMEPRAGVVSATGSKYAYYSTYANAERVGFAPRFTSMDAIRDEVAHLLPKA</sequence>
<dbReference type="Pfam" id="PF01370">
    <property type="entry name" value="Epimerase"/>
    <property type="match status" value="1"/>
</dbReference>